<evidence type="ECO:0000256" key="1">
    <source>
        <dbReference type="SAM" id="MobiDB-lite"/>
    </source>
</evidence>
<proteinExistence type="predicted"/>
<evidence type="ECO:0000313" key="3">
    <source>
        <dbReference type="RefSeq" id="XP_021293287.1"/>
    </source>
</evidence>
<sequence>MGNCLTSIKILPQNDQPEPQGHRPEVIEGRRELTASNLGGAEVAADEGEKIKQRKKKMRFKSNEENNVVTLEELNQILSSRKDLKHSSVERKLRGIWVSEAGRASGVDGFHGGWRPALESIPEED</sequence>
<dbReference type="Proteomes" id="UP000504621">
    <property type="component" value="Unplaced"/>
</dbReference>
<protein>
    <submittedName>
        <fullName evidence="3">Uncharacterized protein LOC110423391</fullName>
    </submittedName>
</protein>
<dbReference type="GeneID" id="110423391"/>
<feature type="region of interest" description="Disordered" evidence="1">
    <location>
        <begin position="1"/>
        <end position="23"/>
    </location>
</feature>
<dbReference type="RefSeq" id="XP_021293287.1">
    <property type="nucleotide sequence ID" value="XM_021437612.1"/>
</dbReference>
<reference evidence="3" key="1">
    <citation type="submission" date="2025-08" db="UniProtKB">
        <authorList>
            <consortium name="RefSeq"/>
        </authorList>
    </citation>
    <scope>IDENTIFICATION</scope>
    <source>
        <tissue evidence="3">Leaf</tissue>
    </source>
</reference>
<organism evidence="2 3">
    <name type="scientific">Herrania umbratica</name>
    <dbReference type="NCBI Taxonomy" id="108875"/>
    <lineage>
        <taxon>Eukaryota</taxon>
        <taxon>Viridiplantae</taxon>
        <taxon>Streptophyta</taxon>
        <taxon>Embryophyta</taxon>
        <taxon>Tracheophyta</taxon>
        <taxon>Spermatophyta</taxon>
        <taxon>Magnoliopsida</taxon>
        <taxon>eudicotyledons</taxon>
        <taxon>Gunneridae</taxon>
        <taxon>Pentapetalae</taxon>
        <taxon>rosids</taxon>
        <taxon>malvids</taxon>
        <taxon>Malvales</taxon>
        <taxon>Malvaceae</taxon>
        <taxon>Byttnerioideae</taxon>
        <taxon>Herrania</taxon>
    </lineage>
</organism>
<name>A0A6J1B1T4_9ROSI</name>
<dbReference type="OrthoDB" id="1304043at2759"/>
<keyword evidence="2" id="KW-1185">Reference proteome</keyword>
<evidence type="ECO:0000313" key="2">
    <source>
        <dbReference type="Proteomes" id="UP000504621"/>
    </source>
</evidence>
<accession>A0A6J1B1T4</accession>
<gene>
    <name evidence="3" type="primary">LOC110423391</name>
</gene>
<feature type="region of interest" description="Disordered" evidence="1">
    <location>
        <begin position="35"/>
        <end position="58"/>
    </location>
</feature>
<dbReference type="AlphaFoldDB" id="A0A6J1B1T4"/>